<dbReference type="PANTHER" id="PTHR40707">
    <property type="entry name" value="POSSIBLE NUCLEASE OF RNASE H FOLD, RUVC/YQGF FAMILY"/>
    <property type="match status" value="1"/>
</dbReference>
<organism evidence="3 4">
    <name type="scientific">Methanofollis fontis</name>
    <dbReference type="NCBI Taxonomy" id="2052832"/>
    <lineage>
        <taxon>Archaea</taxon>
        <taxon>Methanobacteriati</taxon>
        <taxon>Methanobacteriota</taxon>
        <taxon>Stenosarchaea group</taxon>
        <taxon>Methanomicrobia</taxon>
        <taxon>Methanomicrobiales</taxon>
        <taxon>Methanomicrobiaceae</taxon>
        <taxon>Methanofollis</taxon>
    </lineage>
</organism>
<dbReference type="AlphaFoldDB" id="A0A483CTT6"/>
<dbReference type="Pfam" id="PF04312">
    <property type="entry name" value="DUF460"/>
    <property type="match status" value="1"/>
</dbReference>
<dbReference type="OrthoDB" id="15228at2157"/>
<protein>
    <submittedName>
        <fullName evidence="3">DUF460 domain-containing protein</fullName>
    </submittedName>
</protein>
<dbReference type="EMBL" id="PGCL01000001">
    <property type="protein sequence ID" value="TAJ45824.1"/>
    <property type="molecule type" value="Genomic_DNA"/>
</dbReference>
<comment type="caution">
    <text evidence="3">The sequence shown here is derived from an EMBL/GenBank/DDBJ whole genome shotgun (WGS) entry which is preliminary data.</text>
</comment>
<reference evidence="3 4" key="1">
    <citation type="submission" date="2017-11" db="EMBL/GenBank/DDBJ databases">
        <title>Isolation and Characterization of Methanofollis Species from Methane Seep Offshore SW Taiwan.</title>
        <authorList>
            <person name="Teng N.-H."/>
            <person name="Lai M.-C."/>
            <person name="Chen S.-C."/>
        </authorList>
    </citation>
    <scope>NUCLEOTIDE SEQUENCE [LARGE SCALE GENOMIC DNA]</scope>
    <source>
        <strain evidence="3 4">FWC-SCC2</strain>
    </source>
</reference>
<keyword evidence="1" id="KW-0175">Coiled coil</keyword>
<dbReference type="PANTHER" id="PTHR40707:SF1">
    <property type="entry name" value="DUF460 DOMAIN-CONTAINING PROTEIN"/>
    <property type="match status" value="1"/>
</dbReference>
<evidence type="ECO:0000313" key="4">
    <source>
        <dbReference type="Proteomes" id="UP000292580"/>
    </source>
</evidence>
<feature type="coiled-coil region" evidence="1">
    <location>
        <begin position="419"/>
        <end position="505"/>
    </location>
</feature>
<accession>A0A483CTT6</accession>
<sequence>MKVFGIDIIRGSVRSRTQRPVYALVVIEDGEVVESTQVTAFRLSRLVRTGEPDILATDSVQEIAPDQHALVAFMQTLPPRTVLVQVTGGERKETLQKVAGRYNIQVERTDPFAEAGAAARIAYLGGGAAVVAFEDQTVITVSRHRSPGRGGWSQNRYVRKMHGAVRDRAREVEAHLVAAGLRYDKTERLAFGGFSRVDFTVYARREALPVRTYSGADVQVRIEGCRLDRIRYEPLTGKRRYLIVGIDPGTTTGIGAVNLDGEVVAIHSSRGYGTAEIIEYITGIGKPLIIASDVQPMPDAVEKVRRAFNAIPYAPPSDRPVSEKTELTAGTGYANPHERDALSAALDAYRSLKNKFQHIARRVPPGIDLDEVRAGVLRGRSIEAVLADLSGKEAPPPREAEAAEIKGEAPPTDERDERILQLERQVRRLREFVQELEEGIVEKDREIARQKQQIRRERSDRSKNLQRDTEITKREEIIKNLKKRLRKEEKRNKSLLKRIERMKRLEELQVGEGQVPVKVIPSLTHDAVRGLVADLGIDAGDVISVGTTGGWGRSVVREIADARVAAVIVPGDDLDALDPHLIAATLAASLPLVAGGAVGLRLAGKIGTADEERFAAAISAWEERVERNERDKKAAMLNQVFKEYRSEREKEVRRHG</sequence>
<feature type="region of interest" description="Disordered" evidence="2">
    <location>
        <begin position="389"/>
        <end position="415"/>
    </location>
</feature>
<feature type="compositionally biased region" description="Basic and acidic residues" evidence="2">
    <location>
        <begin position="395"/>
        <end position="415"/>
    </location>
</feature>
<proteinExistence type="predicted"/>
<name>A0A483CTT6_9EURY</name>
<evidence type="ECO:0000256" key="2">
    <source>
        <dbReference type="SAM" id="MobiDB-lite"/>
    </source>
</evidence>
<dbReference type="Proteomes" id="UP000292580">
    <property type="component" value="Unassembled WGS sequence"/>
</dbReference>
<evidence type="ECO:0000256" key="1">
    <source>
        <dbReference type="SAM" id="Coils"/>
    </source>
</evidence>
<evidence type="ECO:0000313" key="3">
    <source>
        <dbReference type="EMBL" id="TAJ45824.1"/>
    </source>
</evidence>
<dbReference type="InterPro" id="IPR007408">
    <property type="entry name" value="DUF460"/>
</dbReference>
<gene>
    <name evidence="3" type="ORF">CUJ86_03705</name>
</gene>
<keyword evidence="4" id="KW-1185">Reference proteome</keyword>
<dbReference type="RefSeq" id="WP_130646187.1">
    <property type="nucleotide sequence ID" value="NZ_PGCL01000001.1"/>
</dbReference>